<dbReference type="SUPFAM" id="SSF53187">
    <property type="entry name" value="Zn-dependent exopeptidases"/>
    <property type="match status" value="1"/>
</dbReference>
<accession>A0A2G0CED8</accession>
<keyword evidence="6" id="KW-1185">Reference proteome</keyword>
<evidence type="ECO:0000256" key="1">
    <source>
        <dbReference type="ARBA" id="ARBA00022679"/>
    </source>
</evidence>
<dbReference type="EMBL" id="PDLO01000004">
    <property type="protein sequence ID" value="PHK98343.1"/>
    <property type="molecule type" value="Genomic_DNA"/>
</dbReference>
<comment type="caution">
    <text evidence="5">The sequence shown here is derived from an EMBL/GenBank/DDBJ whole genome shotgun (WGS) entry which is preliminary data.</text>
</comment>
<feature type="chain" id="PRO_5013934717" evidence="3">
    <location>
        <begin position="26"/>
        <end position="333"/>
    </location>
</feature>
<evidence type="ECO:0000313" key="5">
    <source>
        <dbReference type="EMBL" id="PHK98343.1"/>
    </source>
</evidence>
<feature type="signal peptide" evidence="3">
    <location>
        <begin position="1"/>
        <end position="25"/>
    </location>
</feature>
<keyword evidence="2" id="KW-0012">Acyltransferase</keyword>
<keyword evidence="3" id="KW-0732">Signal</keyword>
<dbReference type="PANTHER" id="PTHR12283:SF6">
    <property type="entry name" value="GLUTAMINYL-PEPTIDE CYCLOTRANSFERASE-RELATED"/>
    <property type="match status" value="1"/>
</dbReference>
<gene>
    <name evidence="5" type="ORF">CGL56_11625</name>
</gene>
<organism evidence="5 6">
    <name type="scientific">Neolewinella marina</name>
    <dbReference type="NCBI Taxonomy" id="438751"/>
    <lineage>
        <taxon>Bacteria</taxon>
        <taxon>Pseudomonadati</taxon>
        <taxon>Bacteroidota</taxon>
        <taxon>Saprospiria</taxon>
        <taxon>Saprospirales</taxon>
        <taxon>Lewinellaceae</taxon>
        <taxon>Neolewinella</taxon>
    </lineage>
</organism>
<evidence type="ECO:0000313" key="6">
    <source>
        <dbReference type="Proteomes" id="UP000226437"/>
    </source>
</evidence>
<dbReference type="InterPro" id="IPR007484">
    <property type="entry name" value="Peptidase_M28"/>
</dbReference>
<dbReference type="RefSeq" id="WP_099106729.1">
    <property type="nucleotide sequence ID" value="NZ_JAATJF010000004.1"/>
</dbReference>
<dbReference type="PANTHER" id="PTHR12283">
    <property type="entry name" value="GLUTAMINYL-PEPTIDE CYCLOTRANSFERASE"/>
    <property type="match status" value="1"/>
</dbReference>
<dbReference type="PROSITE" id="PS51257">
    <property type="entry name" value="PROKAR_LIPOPROTEIN"/>
    <property type="match status" value="1"/>
</dbReference>
<feature type="domain" description="Peptidase M28" evidence="4">
    <location>
        <begin position="109"/>
        <end position="324"/>
    </location>
</feature>
<dbReference type="Gene3D" id="3.40.630.10">
    <property type="entry name" value="Zn peptidases"/>
    <property type="match status" value="1"/>
</dbReference>
<name>A0A2G0CED8_9BACT</name>
<dbReference type="AlphaFoldDB" id="A0A2G0CED8"/>
<keyword evidence="1 5" id="KW-0808">Transferase</keyword>
<dbReference type="Pfam" id="PF04389">
    <property type="entry name" value="Peptidase_M28"/>
    <property type="match status" value="1"/>
</dbReference>
<proteinExistence type="predicted"/>
<dbReference type="Proteomes" id="UP000226437">
    <property type="component" value="Unassembled WGS sequence"/>
</dbReference>
<dbReference type="GO" id="GO:0016603">
    <property type="term" value="F:glutaminyl-peptide cyclotransferase activity"/>
    <property type="evidence" value="ECO:0007669"/>
    <property type="project" value="TreeGrafter"/>
</dbReference>
<reference evidence="5 6" key="1">
    <citation type="submission" date="2017-10" db="EMBL/GenBank/DDBJ databases">
        <title>The draft genome sequence of Lewinella marina KCTC 32374.</title>
        <authorList>
            <person name="Wang K."/>
        </authorList>
    </citation>
    <scope>NUCLEOTIDE SEQUENCE [LARGE SCALE GENOMIC DNA]</scope>
    <source>
        <strain evidence="5 6">MKG-38</strain>
    </source>
</reference>
<evidence type="ECO:0000256" key="3">
    <source>
        <dbReference type="SAM" id="SignalP"/>
    </source>
</evidence>
<evidence type="ECO:0000256" key="2">
    <source>
        <dbReference type="ARBA" id="ARBA00023315"/>
    </source>
</evidence>
<dbReference type="GO" id="GO:0008270">
    <property type="term" value="F:zinc ion binding"/>
    <property type="evidence" value="ECO:0007669"/>
    <property type="project" value="TreeGrafter"/>
</dbReference>
<protein>
    <submittedName>
        <fullName evidence="5">Glutamine cyclotransferase</fullName>
    </submittedName>
</protein>
<evidence type="ECO:0000259" key="4">
    <source>
        <dbReference type="Pfam" id="PF04389"/>
    </source>
</evidence>
<dbReference type="OrthoDB" id="9773494at2"/>
<dbReference type="InterPro" id="IPR040234">
    <property type="entry name" value="QC/QCL"/>
</dbReference>
<sequence length="333" mass="36476">MPLKTYLFLSGFLLLLFTASCTNDAGPPVQDVAPAAPPREAKPVPKFDRDSAYAFVEQQVNFGPRVVNSEAHRHTREWLISKLEEFGAEVSRQDFTARAYDGTELNATNIIARYAPEREDRILLAAHWDTRPMADSPLEDDPNAVVNGADDGASGVGVLLEIARQLGMSDPGIGVDIVLLDAEDYGQANGGNRNSWGLGAQHYSRNVPAPKPRFGILLDMVGARDATFAVEGYSEKYAPEIVGKVWRLAKSMGYESYYVNERGGAVTDDHFFLNTMAGIPTIDIINHRKDTESGFVPHWHTGDDNLDVIDKRTLRAAGQVVLATVFREAAGTL</sequence>